<evidence type="ECO:0000259" key="1">
    <source>
        <dbReference type="Pfam" id="PF20247"/>
    </source>
</evidence>
<dbReference type="Proteomes" id="UP000029444">
    <property type="component" value="Unassembled WGS sequence"/>
</dbReference>
<accession>A0A095TM33</accession>
<dbReference type="eggNOG" id="ENOG502Z7SP">
    <property type="taxonomic scope" value="Bacteria"/>
</dbReference>
<organism evidence="2 3">
    <name type="scientific">Alcanivorax nanhaiticus</name>
    <dbReference type="NCBI Taxonomy" id="1177154"/>
    <lineage>
        <taxon>Bacteria</taxon>
        <taxon>Pseudomonadati</taxon>
        <taxon>Pseudomonadota</taxon>
        <taxon>Gammaproteobacteria</taxon>
        <taxon>Oceanospirillales</taxon>
        <taxon>Alcanivoracaceae</taxon>
        <taxon>Alcanivorax</taxon>
    </lineage>
</organism>
<protein>
    <recommendedName>
        <fullName evidence="1">DUF6602 domain-containing protein</fullName>
    </recommendedName>
</protein>
<dbReference type="PATRIC" id="fig|1177154.3.peg.3184"/>
<comment type="caution">
    <text evidence="2">The sequence shown here is derived from an EMBL/GenBank/DDBJ whole genome shotgun (WGS) entry which is preliminary data.</text>
</comment>
<dbReference type="RefSeq" id="WP_035234417.1">
    <property type="nucleotide sequence ID" value="NZ_ARXV01000016.1"/>
</dbReference>
<proteinExistence type="predicted"/>
<dbReference type="OrthoDB" id="7053796at2"/>
<name>A0A095TM33_9GAMM</name>
<dbReference type="InterPro" id="IPR046537">
    <property type="entry name" value="DUF6602"/>
</dbReference>
<dbReference type="STRING" id="1177154.Y5S_03144"/>
<gene>
    <name evidence="2" type="ORF">Y5S_03144</name>
</gene>
<evidence type="ECO:0000313" key="3">
    <source>
        <dbReference type="Proteomes" id="UP000029444"/>
    </source>
</evidence>
<dbReference type="CDD" id="cd21173">
    <property type="entry name" value="NucC-like"/>
    <property type="match status" value="1"/>
</dbReference>
<feature type="domain" description="DUF6602" evidence="1">
    <location>
        <begin position="60"/>
        <end position="153"/>
    </location>
</feature>
<reference evidence="2 3" key="1">
    <citation type="submission" date="2012-09" db="EMBL/GenBank/DDBJ databases">
        <title>Genome Sequence of alkane-degrading Bacterium Alcanivorax sp. 19-m-6.</title>
        <authorList>
            <person name="Lai Q."/>
            <person name="Shao Z."/>
        </authorList>
    </citation>
    <scope>NUCLEOTIDE SEQUENCE [LARGE SCALE GENOMIC DNA]</scope>
    <source>
        <strain evidence="2 3">19-m-6</strain>
    </source>
</reference>
<dbReference type="Pfam" id="PF20247">
    <property type="entry name" value="DUF6602"/>
    <property type="match status" value="1"/>
</dbReference>
<evidence type="ECO:0000313" key="2">
    <source>
        <dbReference type="EMBL" id="KGD63508.1"/>
    </source>
</evidence>
<dbReference type="AlphaFoldDB" id="A0A095TM33"/>
<sequence>MSNLTKDEQKILDLQSPAGQCMVLQDSSSGLLHKVYWNEEDFLAKRFKRKIESETNWFESIITHAPTIGSFYENLLRSTIKEYAPTNNKIGTGFVYDSSRNKHGKQIDVLVFDDSDRSVVYRSDEFVVVNPGSVISAIEVKKTLNPTNLKDVVRSSFYSNLGTSNSRLKNIQNLRIFSYSLSCKKDTIVKALVEVLAECVSSLEISAEDGRSGLLPITYCSLPELYFLDEDFYVTTELVRIEGKHFKVQVIVEKAPGSQSMGRLLDSVVRENPEKILPHEKSYLARPIKPIPDVIDVEGDLYLVDVYSLHELIHEYPESKQKVEALEINGAKPISLHVPKGIKVSGFESVGHFFRDSGTVVEFFKEDGSFMLPGSEVEL</sequence>
<dbReference type="EMBL" id="ARXV01000016">
    <property type="protein sequence ID" value="KGD63508.1"/>
    <property type="molecule type" value="Genomic_DNA"/>
</dbReference>
<keyword evidence="3" id="KW-1185">Reference proteome</keyword>